<protein>
    <submittedName>
        <fullName evidence="2">Uncharacterized protein</fullName>
    </submittedName>
</protein>
<evidence type="ECO:0000313" key="3">
    <source>
        <dbReference type="Proteomes" id="UP000248790"/>
    </source>
</evidence>
<evidence type="ECO:0000256" key="1">
    <source>
        <dbReference type="SAM" id="Phobius"/>
    </source>
</evidence>
<comment type="caution">
    <text evidence="2">The sequence shown here is derived from an EMBL/GenBank/DDBJ whole genome shotgun (WGS) entry which is preliminary data.</text>
</comment>
<dbReference type="AlphaFoldDB" id="A0A327WM62"/>
<organism evidence="2 3">
    <name type="scientific">Larkinella arboricola</name>
    <dbReference type="NCBI Taxonomy" id="643671"/>
    <lineage>
        <taxon>Bacteria</taxon>
        <taxon>Pseudomonadati</taxon>
        <taxon>Bacteroidota</taxon>
        <taxon>Cytophagia</taxon>
        <taxon>Cytophagales</taxon>
        <taxon>Spirosomataceae</taxon>
        <taxon>Larkinella</taxon>
    </lineage>
</organism>
<reference evidence="2 3" key="1">
    <citation type="submission" date="2018-06" db="EMBL/GenBank/DDBJ databases">
        <title>Genomic Encyclopedia of Archaeal and Bacterial Type Strains, Phase II (KMG-II): from individual species to whole genera.</title>
        <authorList>
            <person name="Goeker M."/>
        </authorList>
    </citation>
    <scope>NUCLEOTIDE SEQUENCE [LARGE SCALE GENOMIC DNA]</scope>
    <source>
        <strain evidence="2 3">DSM 21851</strain>
    </source>
</reference>
<dbReference type="RefSeq" id="WP_111631187.1">
    <property type="nucleotide sequence ID" value="NZ_QLMC01000008.1"/>
</dbReference>
<gene>
    <name evidence="2" type="ORF">LX87_05182</name>
</gene>
<sequence>MSFKTLFLIGALEVAFLLALVLKVAGILKLSWIWVLSPVWLPIAGILLAVVLLVVYLAAVALISFCIHCLKPRSNQ</sequence>
<proteinExistence type="predicted"/>
<evidence type="ECO:0000313" key="2">
    <source>
        <dbReference type="EMBL" id="RAJ92214.1"/>
    </source>
</evidence>
<feature type="transmembrane region" description="Helical" evidence="1">
    <location>
        <begin position="39"/>
        <end position="70"/>
    </location>
</feature>
<keyword evidence="1" id="KW-0812">Transmembrane</keyword>
<keyword evidence="3" id="KW-1185">Reference proteome</keyword>
<keyword evidence="1" id="KW-1133">Transmembrane helix</keyword>
<name>A0A327WM62_LARAB</name>
<accession>A0A327WM62</accession>
<keyword evidence="1" id="KW-0472">Membrane</keyword>
<dbReference type="Proteomes" id="UP000248790">
    <property type="component" value="Unassembled WGS sequence"/>
</dbReference>
<dbReference type="EMBL" id="QLMC01000008">
    <property type="protein sequence ID" value="RAJ92214.1"/>
    <property type="molecule type" value="Genomic_DNA"/>
</dbReference>